<protein>
    <submittedName>
        <fullName evidence="7">DUF4433 domain-containing protein</fullName>
    </submittedName>
</protein>
<proteinExistence type="predicted"/>
<evidence type="ECO:0000259" key="6">
    <source>
        <dbReference type="Pfam" id="PF14487"/>
    </source>
</evidence>
<keyword evidence="1" id="KW-1277">Toxin-antitoxin system</keyword>
<feature type="domain" description="DarT" evidence="6">
    <location>
        <begin position="10"/>
        <end position="213"/>
    </location>
</feature>
<evidence type="ECO:0000256" key="2">
    <source>
        <dbReference type="ARBA" id="ARBA00022676"/>
    </source>
</evidence>
<keyword evidence="2" id="KW-0328">Glycosyltransferase</keyword>
<dbReference type="GO" id="GO:0016779">
    <property type="term" value="F:nucleotidyltransferase activity"/>
    <property type="evidence" value="ECO:0007669"/>
    <property type="project" value="UniProtKB-KW"/>
</dbReference>
<accession>A0A9Q7AGY2</accession>
<organism evidence="7 8">
    <name type="scientific">Aminithiophilus ramosus</name>
    <dbReference type="NCBI Taxonomy" id="3029084"/>
    <lineage>
        <taxon>Bacteria</taxon>
        <taxon>Thermotogati</taxon>
        <taxon>Synergistota</taxon>
        <taxon>Synergistia</taxon>
        <taxon>Synergistales</taxon>
        <taxon>Aminithiophilaceae</taxon>
        <taxon>Aminithiophilus</taxon>
    </lineage>
</organism>
<keyword evidence="5" id="KW-0238">DNA-binding</keyword>
<dbReference type="AlphaFoldDB" id="A0A9Q7AGY2"/>
<keyword evidence="3" id="KW-0808">Transferase</keyword>
<dbReference type="RefSeq" id="WP_274374984.1">
    <property type="nucleotide sequence ID" value="NZ_CP072943.1"/>
</dbReference>
<evidence type="ECO:0000313" key="8">
    <source>
        <dbReference type="Proteomes" id="UP000671879"/>
    </source>
</evidence>
<keyword evidence="4" id="KW-0548">Nucleotidyltransferase</keyword>
<gene>
    <name evidence="7" type="ORF">KAR29_11380</name>
</gene>
<evidence type="ECO:0000256" key="1">
    <source>
        <dbReference type="ARBA" id="ARBA00022649"/>
    </source>
</evidence>
<dbReference type="EMBL" id="CP072943">
    <property type="protein sequence ID" value="QTX33809.1"/>
    <property type="molecule type" value="Genomic_DNA"/>
</dbReference>
<evidence type="ECO:0000313" key="7">
    <source>
        <dbReference type="EMBL" id="QTX33809.1"/>
    </source>
</evidence>
<evidence type="ECO:0000256" key="5">
    <source>
        <dbReference type="ARBA" id="ARBA00023125"/>
    </source>
</evidence>
<dbReference type="GO" id="GO:0003677">
    <property type="term" value="F:DNA binding"/>
    <property type="evidence" value="ECO:0007669"/>
    <property type="project" value="UniProtKB-KW"/>
</dbReference>
<sequence length="213" mass="24642">MVPPEWPKIYHIVHVDRLPSILQDGCLWCDAEIARGNRQGTTIGLSKIKQRRLDELTLSSHPDLHVGGCVPFYFCPRSVMLYMIHRGNHPELSYHGGQHEILHLEADLRASVAWAKNNDRRWAFTLSNAGSRYFEDYSDLSRLSEIDWDAVGAEFWSSCKEKKQAEFLMESSFPWPLIERVGVLSSAVYQRVLRNLSGYQPSPRVEIKSDWYY</sequence>
<dbReference type="InterPro" id="IPR029494">
    <property type="entry name" value="DarT"/>
</dbReference>
<name>A0A9Q7AGY2_9BACT</name>
<reference evidence="8" key="1">
    <citation type="submission" date="2021-04" db="EMBL/GenBank/DDBJ databases">
        <title>A novel Synergistetes isolate from a pyrite-forming mixed culture.</title>
        <authorList>
            <person name="Bunk B."/>
            <person name="Sproer C."/>
            <person name="Spring S."/>
            <person name="Pester M."/>
        </authorList>
    </citation>
    <scope>NUCLEOTIDE SEQUENCE [LARGE SCALE GENOMIC DNA]</scope>
    <source>
        <strain evidence="8">J.5.4.2-T.3.5.2</strain>
    </source>
</reference>
<dbReference type="KEGG" id="aram:KAR29_11380"/>
<dbReference type="Proteomes" id="UP000671879">
    <property type="component" value="Chromosome"/>
</dbReference>
<keyword evidence="8" id="KW-1185">Reference proteome</keyword>
<dbReference type="Pfam" id="PF14487">
    <property type="entry name" value="DarT"/>
    <property type="match status" value="1"/>
</dbReference>
<evidence type="ECO:0000256" key="3">
    <source>
        <dbReference type="ARBA" id="ARBA00022679"/>
    </source>
</evidence>
<dbReference type="GO" id="GO:0016757">
    <property type="term" value="F:glycosyltransferase activity"/>
    <property type="evidence" value="ECO:0007669"/>
    <property type="project" value="UniProtKB-KW"/>
</dbReference>
<evidence type="ECO:0000256" key="4">
    <source>
        <dbReference type="ARBA" id="ARBA00022695"/>
    </source>
</evidence>